<evidence type="ECO:0008006" key="3">
    <source>
        <dbReference type="Google" id="ProtNLM"/>
    </source>
</evidence>
<dbReference type="Gene3D" id="3.40.395.10">
    <property type="entry name" value="Adenoviral Proteinase, Chain A"/>
    <property type="match status" value="2"/>
</dbReference>
<evidence type="ECO:0000313" key="2">
    <source>
        <dbReference type="Proteomes" id="UP000002358"/>
    </source>
</evidence>
<keyword evidence="2" id="KW-1185">Reference proteome</keyword>
<protein>
    <recommendedName>
        <fullName evidence="3">Ubiquitin-like protease family profile domain-containing protein</fullName>
    </recommendedName>
</protein>
<reference evidence="1" key="1">
    <citation type="submission" date="2021-01" db="UniProtKB">
        <authorList>
            <consortium name="EnsemblMetazoa"/>
        </authorList>
    </citation>
    <scope>IDENTIFICATION</scope>
</reference>
<organism evidence="1 2">
    <name type="scientific">Nasonia vitripennis</name>
    <name type="common">Parasitic wasp</name>
    <dbReference type="NCBI Taxonomy" id="7425"/>
    <lineage>
        <taxon>Eukaryota</taxon>
        <taxon>Metazoa</taxon>
        <taxon>Ecdysozoa</taxon>
        <taxon>Arthropoda</taxon>
        <taxon>Hexapoda</taxon>
        <taxon>Insecta</taxon>
        <taxon>Pterygota</taxon>
        <taxon>Neoptera</taxon>
        <taxon>Endopterygota</taxon>
        <taxon>Hymenoptera</taxon>
        <taxon>Apocrita</taxon>
        <taxon>Proctotrupomorpha</taxon>
        <taxon>Chalcidoidea</taxon>
        <taxon>Pteromalidae</taxon>
        <taxon>Pteromalinae</taxon>
        <taxon>Nasonia</taxon>
    </lineage>
</organism>
<dbReference type="RefSeq" id="XP_032458083.1">
    <property type="nucleotide sequence ID" value="XM_032602192.1"/>
</dbReference>
<dbReference type="PANTHER" id="PTHR34718:SF2">
    <property type="entry name" value="PHD-TYPE DOMAIN-CONTAINING PROTEIN"/>
    <property type="match status" value="1"/>
</dbReference>
<dbReference type="SUPFAM" id="SSF54001">
    <property type="entry name" value="Cysteine proteinases"/>
    <property type="match status" value="2"/>
</dbReference>
<dbReference type="PANTHER" id="PTHR34718">
    <property type="entry name" value="PHD-TYPE DOMAIN-CONTAINING PROTEIN"/>
    <property type="match status" value="1"/>
</dbReference>
<dbReference type="OrthoDB" id="7701031at2759"/>
<proteinExistence type="predicted"/>
<accession>A0A7M7TEN3</accession>
<dbReference type="EnsemblMetazoa" id="XM_032602192">
    <property type="protein sequence ID" value="XP_032458083"/>
    <property type="gene ID" value="LOC116418012"/>
</dbReference>
<sequence length="574" mass="66868">MDNNITQNFSECARKRVTSGDLLEDSDIDFFLLLLTKCSKYKPFSTLLLYLGLISEIPRNQKHIQIIYLSSVCNNPNDTGHWVTSYYDTDYIYVFDSINNKVMHKDLEKSLKLLHPYYFLEGKRVIFPKVQQQTNQKDCGIFAIAFAITLLCKMKPDLLTYNTHIMRPHLLKLLVSKYIAHFPCIITPIPINVQPRKLYDTNIIINNACLNDEHIDYFHTMLQQLSAYQPYSTLYLQNISKISHINENNKHIQILFQRGSTIGHFVCTYYDTSNLFVYDSMNNKELHSDISIVLKTLHPYCFNEQKKPIIFQTVQSQKNATDCGVYSIAYAVTLLFGYRPETMVYNNSEMRKHLLKIFETRTIEHFPCLSTFSNYCSQFNFSSITETRATISGLGNNVMHNRKRTNDQITDETSLQNHRETNLHSLAIKKKKTYYQKNKDKILQARRDKRRMKKCKTGTAHSNQSVIDETQKCLVDQLSPPKNINIVKKYKSCKVTENEKSISSLSNNESSSQLHINAHDYNTKSIDDNNKYDCNPNSQSYNKSCSEKTNNYLYSNSKTSLKIKIIMNRTRKRY</sequence>
<dbReference type="AlphaFoldDB" id="A0A7M7TEN3"/>
<evidence type="ECO:0000313" key="1">
    <source>
        <dbReference type="EnsemblMetazoa" id="XP_032458083"/>
    </source>
</evidence>
<name>A0A7M7TEN3_NASVI</name>
<dbReference type="InterPro" id="IPR038765">
    <property type="entry name" value="Papain-like_cys_pep_sf"/>
</dbReference>
<dbReference type="InParanoid" id="A0A7M7TEN3"/>
<dbReference type="Proteomes" id="UP000002358">
    <property type="component" value="Unassembled WGS sequence"/>
</dbReference>
<dbReference type="GeneID" id="116418012"/>